<dbReference type="Gene3D" id="3.90.930.1">
    <property type="match status" value="1"/>
</dbReference>
<evidence type="ECO:0000313" key="2">
    <source>
        <dbReference type="Proteomes" id="UP000184287"/>
    </source>
</evidence>
<organism evidence="1 2">
    <name type="scientific">Pedobacter caeni</name>
    <dbReference type="NCBI Taxonomy" id="288992"/>
    <lineage>
        <taxon>Bacteria</taxon>
        <taxon>Pseudomonadati</taxon>
        <taxon>Bacteroidota</taxon>
        <taxon>Sphingobacteriia</taxon>
        <taxon>Sphingobacteriales</taxon>
        <taxon>Sphingobacteriaceae</taxon>
        <taxon>Pedobacter</taxon>
    </lineage>
</organism>
<dbReference type="Proteomes" id="UP000184287">
    <property type="component" value="Unassembled WGS sequence"/>
</dbReference>
<evidence type="ECO:0008006" key="3">
    <source>
        <dbReference type="Google" id="ProtNLM"/>
    </source>
</evidence>
<keyword evidence="2" id="KW-1185">Reference proteome</keyword>
<dbReference type="SUPFAM" id="SSF82185">
    <property type="entry name" value="Histone H3 K4-specific methyltransferase SET7/9 N-terminal domain"/>
    <property type="match status" value="1"/>
</dbReference>
<dbReference type="STRING" id="288992.SAMN04488522_102600"/>
<reference evidence="2" key="1">
    <citation type="submission" date="2016-11" db="EMBL/GenBank/DDBJ databases">
        <authorList>
            <person name="Varghese N."/>
            <person name="Submissions S."/>
        </authorList>
    </citation>
    <scope>NUCLEOTIDE SEQUENCE [LARGE SCALE GENOMIC DNA]</scope>
    <source>
        <strain evidence="2">DSM 16990</strain>
    </source>
</reference>
<dbReference type="RefSeq" id="WP_073230605.1">
    <property type="nucleotide sequence ID" value="NZ_FQUQ01000002.1"/>
</dbReference>
<sequence length="115" mass="13230">MIRVNENDPDLEYAGIDAGGGNMYNYKGEPFTGAIVDLYPNGDLRGLAEFRNGYTDGMQADYYANGQVKEQYYTKYNRMYDSYKFWAESGKLLIHVEHDKNGEVISRFIDKEKSI</sequence>
<name>A0A1M5A5T7_9SPHI</name>
<evidence type="ECO:0000313" key="1">
    <source>
        <dbReference type="EMBL" id="SHF25620.1"/>
    </source>
</evidence>
<proteinExistence type="predicted"/>
<dbReference type="AlphaFoldDB" id="A0A1M5A5T7"/>
<gene>
    <name evidence="1" type="ORF">SAMN04488522_102600</name>
</gene>
<protein>
    <recommendedName>
        <fullName evidence="3">MORN repeat variant</fullName>
    </recommendedName>
</protein>
<dbReference type="EMBL" id="FQUQ01000002">
    <property type="protein sequence ID" value="SHF25620.1"/>
    <property type="molecule type" value="Genomic_DNA"/>
</dbReference>
<dbReference type="OrthoDB" id="1260508at2"/>
<accession>A0A1M5A5T7</accession>